<proteinExistence type="predicted"/>
<comment type="caution">
    <text evidence="1">The sequence shown here is derived from an EMBL/GenBank/DDBJ whole genome shotgun (WGS) entry which is preliminary data.</text>
</comment>
<evidence type="ECO:0000313" key="2">
    <source>
        <dbReference type="Proteomes" id="UP001162483"/>
    </source>
</evidence>
<sequence length="51" mass="5729">MKHDVPPYMFKVLMNPLAFGVENKLFWTNPTEWGLPGSSHSFPGSPHSSVQ</sequence>
<reference evidence="1" key="1">
    <citation type="submission" date="2023-05" db="EMBL/GenBank/DDBJ databases">
        <authorList>
            <person name="Stuckert A."/>
        </authorList>
    </citation>
    <scope>NUCLEOTIDE SEQUENCE</scope>
</reference>
<keyword evidence="2" id="KW-1185">Reference proteome</keyword>
<evidence type="ECO:0000313" key="1">
    <source>
        <dbReference type="EMBL" id="CAI9567002.1"/>
    </source>
</evidence>
<organism evidence="1 2">
    <name type="scientific">Staurois parvus</name>
    <dbReference type="NCBI Taxonomy" id="386267"/>
    <lineage>
        <taxon>Eukaryota</taxon>
        <taxon>Metazoa</taxon>
        <taxon>Chordata</taxon>
        <taxon>Craniata</taxon>
        <taxon>Vertebrata</taxon>
        <taxon>Euteleostomi</taxon>
        <taxon>Amphibia</taxon>
        <taxon>Batrachia</taxon>
        <taxon>Anura</taxon>
        <taxon>Neobatrachia</taxon>
        <taxon>Ranoidea</taxon>
        <taxon>Ranidae</taxon>
        <taxon>Staurois</taxon>
    </lineage>
</organism>
<name>A0ABN9D7B9_9NEOB</name>
<gene>
    <name evidence="1" type="ORF">SPARVUS_LOCUS6482392</name>
</gene>
<dbReference type="EMBL" id="CATNWA010014081">
    <property type="protein sequence ID" value="CAI9567002.1"/>
    <property type="molecule type" value="Genomic_DNA"/>
</dbReference>
<dbReference type="Proteomes" id="UP001162483">
    <property type="component" value="Unassembled WGS sequence"/>
</dbReference>
<accession>A0ABN9D7B9</accession>
<protein>
    <submittedName>
        <fullName evidence="1">Uncharacterized protein</fullName>
    </submittedName>
</protein>